<keyword evidence="3" id="KW-1185">Reference proteome</keyword>
<dbReference type="GeneID" id="97610569"/>
<evidence type="ECO:0000256" key="1">
    <source>
        <dbReference type="SAM" id="MobiDB-lite"/>
    </source>
</evidence>
<proteinExistence type="predicted"/>
<dbReference type="EMBL" id="QGMZ01000015">
    <property type="protein sequence ID" value="PWR74820.1"/>
    <property type="molecule type" value="Genomic_DNA"/>
</dbReference>
<organism evidence="2 3">
    <name type="scientific">Methanospirillum stamsii</name>
    <dbReference type="NCBI Taxonomy" id="1277351"/>
    <lineage>
        <taxon>Archaea</taxon>
        <taxon>Methanobacteriati</taxon>
        <taxon>Methanobacteriota</taxon>
        <taxon>Stenosarchaea group</taxon>
        <taxon>Methanomicrobia</taxon>
        <taxon>Methanomicrobiales</taxon>
        <taxon>Methanospirillaceae</taxon>
        <taxon>Methanospirillum</taxon>
    </lineage>
</organism>
<evidence type="ECO:0000313" key="2">
    <source>
        <dbReference type="EMBL" id="PWR74820.1"/>
    </source>
</evidence>
<reference evidence="2 3" key="1">
    <citation type="submission" date="2018-05" db="EMBL/GenBank/DDBJ databases">
        <title>Draft genome of Methanospirillum stamsii Pt1.</title>
        <authorList>
            <person name="Dueholm M.S."/>
            <person name="Nielsen P.H."/>
            <person name="Bakmann L.F."/>
            <person name="Otzen D.E."/>
        </authorList>
    </citation>
    <scope>NUCLEOTIDE SEQUENCE [LARGE SCALE GENOMIC DNA]</scope>
    <source>
        <strain evidence="2 3">Pt1</strain>
    </source>
</reference>
<dbReference type="InterPro" id="IPR009057">
    <property type="entry name" value="Homeodomain-like_sf"/>
</dbReference>
<comment type="caution">
    <text evidence="2">The sequence shown here is derived from an EMBL/GenBank/DDBJ whole genome shotgun (WGS) entry which is preliminary data.</text>
</comment>
<accession>A0A2V2N826</accession>
<dbReference type="Proteomes" id="UP000245934">
    <property type="component" value="Unassembled WGS sequence"/>
</dbReference>
<gene>
    <name evidence="2" type="ORF">DLD82_07950</name>
</gene>
<dbReference type="SUPFAM" id="SSF46689">
    <property type="entry name" value="Homeodomain-like"/>
    <property type="match status" value="1"/>
</dbReference>
<feature type="region of interest" description="Disordered" evidence="1">
    <location>
        <begin position="1"/>
        <end position="25"/>
    </location>
</feature>
<sequence length="158" mass="17871">MAGKKKPVKPKAKCGPRTKYDPDIHPDHAKALAMRGFTNKEISESFGISLSTLQEWIKKIPELSEAIKTGKEPANAKVENAIFKSCMGYYVEETRAVVVGTGESAHVQKVKETRFIPPNFQAQRFWSKNRMGDRWRDVQEVEHSGNIQINIDQDDAEL</sequence>
<dbReference type="AlphaFoldDB" id="A0A2V2N826"/>
<protein>
    <submittedName>
        <fullName evidence="2">Transposase</fullName>
    </submittedName>
</protein>
<dbReference type="RefSeq" id="WP_109940583.1">
    <property type="nucleotide sequence ID" value="NZ_CP176366.1"/>
</dbReference>
<evidence type="ECO:0000313" key="3">
    <source>
        <dbReference type="Proteomes" id="UP000245934"/>
    </source>
</evidence>
<name>A0A2V2N826_9EURY</name>
<feature type="compositionally biased region" description="Basic residues" evidence="1">
    <location>
        <begin position="1"/>
        <end position="16"/>
    </location>
</feature>